<keyword evidence="3" id="KW-0687">Ribonucleoprotein</keyword>
<dbReference type="GO" id="GO:0003735">
    <property type="term" value="F:structural constituent of ribosome"/>
    <property type="evidence" value="ECO:0007669"/>
    <property type="project" value="InterPro"/>
</dbReference>
<reference evidence="6" key="2">
    <citation type="submission" date="2009-11" db="EMBL/GenBank/DDBJ databases">
        <title>The Genome Sequence of Allomyces macrogynus strain ATCC 38327.</title>
        <authorList>
            <consortium name="The Broad Institute Genome Sequencing Platform"/>
            <person name="Russ C."/>
            <person name="Cuomo C."/>
            <person name="Shea T."/>
            <person name="Young S.K."/>
            <person name="Zeng Q."/>
            <person name="Koehrsen M."/>
            <person name="Haas B."/>
            <person name="Borodovsky M."/>
            <person name="Guigo R."/>
            <person name="Alvarado L."/>
            <person name="Berlin A."/>
            <person name="Borenstein D."/>
            <person name="Chen Z."/>
            <person name="Engels R."/>
            <person name="Freedman E."/>
            <person name="Gellesch M."/>
            <person name="Goldberg J."/>
            <person name="Griggs A."/>
            <person name="Gujja S."/>
            <person name="Heiman D."/>
            <person name="Hepburn T."/>
            <person name="Howarth C."/>
            <person name="Jen D."/>
            <person name="Larson L."/>
            <person name="Lewis B."/>
            <person name="Mehta T."/>
            <person name="Park D."/>
            <person name="Pearson M."/>
            <person name="Roberts A."/>
            <person name="Saif S."/>
            <person name="Shenoy N."/>
            <person name="Sisk P."/>
            <person name="Stolte C."/>
            <person name="Sykes S."/>
            <person name="Walk T."/>
            <person name="White J."/>
            <person name="Yandava C."/>
            <person name="Burger G."/>
            <person name="Gray M.W."/>
            <person name="Holland P.W.H."/>
            <person name="King N."/>
            <person name="Lang F.B.F."/>
            <person name="Roger A.J."/>
            <person name="Ruiz-Trillo I."/>
            <person name="Lander E."/>
            <person name="Nusbaum C."/>
        </authorList>
    </citation>
    <scope>NUCLEOTIDE SEQUENCE [LARGE SCALE GENOMIC DNA]</scope>
    <source>
        <strain evidence="6">ATCC 38327</strain>
    </source>
</reference>
<dbReference type="InterPro" id="IPR001911">
    <property type="entry name" value="Ribosomal_bS21"/>
</dbReference>
<dbReference type="Proteomes" id="UP000054350">
    <property type="component" value="Unassembled WGS sequence"/>
</dbReference>
<dbReference type="EMBL" id="GG745348">
    <property type="protein sequence ID" value="KNE65761.1"/>
    <property type="molecule type" value="Genomic_DNA"/>
</dbReference>
<evidence type="ECO:0000313" key="6">
    <source>
        <dbReference type="Proteomes" id="UP000054350"/>
    </source>
</evidence>
<evidence type="ECO:0008006" key="7">
    <source>
        <dbReference type="Google" id="ProtNLM"/>
    </source>
</evidence>
<dbReference type="VEuPathDB" id="FungiDB:AMAG_07758"/>
<evidence type="ECO:0000313" key="5">
    <source>
        <dbReference type="EMBL" id="KNE65761.1"/>
    </source>
</evidence>
<comment type="similarity">
    <text evidence="1">Belongs to the bacterial ribosomal protein bS21 family.</text>
</comment>
<evidence type="ECO:0000313" key="4">
    <source>
        <dbReference type="EMBL" id="KNE62550.1"/>
    </source>
</evidence>
<evidence type="ECO:0000256" key="3">
    <source>
        <dbReference type="ARBA" id="ARBA00023274"/>
    </source>
</evidence>
<proteinExistence type="inferred from homology"/>
<protein>
    <recommendedName>
        <fullName evidence="7">Ribosomal protein S21</fullName>
    </recommendedName>
</protein>
<name>A0A0L0STD0_ALLM3</name>
<evidence type="ECO:0000256" key="2">
    <source>
        <dbReference type="ARBA" id="ARBA00022980"/>
    </source>
</evidence>
<reference evidence="5 6" key="1">
    <citation type="submission" date="2009-11" db="EMBL/GenBank/DDBJ databases">
        <title>Annotation of Allomyces macrogynus ATCC 38327.</title>
        <authorList>
            <consortium name="The Broad Institute Genome Sequencing Platform"/>
            <person name="Russ C."/>
            <person name="Cuomo C."/>
            <person name="Burger G."/>
            <person name="Gray M.W."/>
            <person name="Holland P.W.H."/>
            <person name="King N."/>
            <person name="Lang F.B.F."/>
            <person name="Roger A.J."/>
            <person name="Ruiz-Trillo I."/>
            <person name="Young S.K."/>
            <person name="Zeng Q."/>
            <person name="Gargeya S."/>
            <person name="Fitzgerald M."/>
            <person name="Haas B."/>
            <person name="Abouelleil A."/>
            <person name="Alvarado L."/>
            <person name="Arachchi H.M."/>
            <person name="Berlin A."/>
            <person name="Chapman S.B."/>
            <person name="Gearin G."/>
            <person name="Goldberg J."/>
            <person name="Griggs A."/>
            <person name="Gujja S."/>
            <person name="Hansen M."/>
            <person name="Heiman D."/>
            <person name="Howarth C."/>
            <person name="Larimer J."/>
            <person name="Lui A."/>
            <person name="MacDonald P.J.P."/>
            <person name="McCowen C."/>
            <person name="Montmayeur A."/>
            <person name="Murphy C."/>
            <person name="Neiman D."/>
            <person name="Pearson M."/>
            <person name="Priest M."/>
            <person name="Roberts A."/>
            <person name="Saif S."/>
            <person name="Shea T."/>
            <person name="Sisk P."/>
            <person name="Stolte C."/>
            <person name="Sykes S."/>
            <person name="Wortman J."/>
            <person name="Nusbaum C."/>
            <person name="Birren B."/>
        </authorList>
    </citation>
    <scope>NUCLEOTIDE SEQUENCE [LARGE SCALE GENOMIC DNA]</scope>
    <source>
        <strain evidence="5 6">ATCC 38327</strain>
    </source>
</reference>
<organism evidence="5 6">
    <name type="scientific">Allomyces macrogynus (strain ATCC 38327)</name>
    <name type="common">Allomyces javanicus var. macrogynus</name>
    <dbReference type="NCBI Taxonomy" id="578462"/>
    <lineage>
        <taxon>Eukaryota</taxon>
        <taxon>Fungi</taxon>
        <taxon>Fungi incertae sedis</taxon>
        <taxon>Blastocladiomycota</taxon>
        <taxon>Blastocladiomycetes</taxon>
        <taxon>Blastocladiales</taxon>
        <taxon>Blastocladiaceae</taxon>
        <taxon>Allomyces</taxon>
    </lineage>
</organism>
<sequence length="94" mass="11171">MSYTNHAMFNMAREAFQISRGRGIACGANPAASYRVLNRMLINNNWRRTVRDALYFEKPTDKRKRLHRERSERVFREQVSDRVTLAKKMLDMGY</sequence>
<dbReference type="OrthoDB" id="2501249at2759"/>
<accession>A0A0L0STD0</accession>
<gene>
    <name evidence="4" type="ORF">AMAG_07758</name>
    <name evidence="5" type="ORF">AMAG_09741</name>
</gene>
<keyword evidence="2" id="KW-0689">Ribosomal protein</keyword>
<dbReference type="Pfam" id="PF01165">
    <property type="entry name" value="Ribosomal_S21"/>
    <property type="match status" value="1"/>
</dbReference>
<dbReference type="AlphaFoldDB" id="A0A0L0STD0"/>
<dbReference type="EMBL" id="GG745340">
    <property type="protein sequence ID" value="KNE62550.1"/>
    <property type="molecule type" value="Genomic_DNA"/>
</dbReference>
<dbReference type="GO" id="GO:0006412">
    <property type="term" value="P:translation"/>
    <property type="evidence" value="ECO:0007669"/>
    <property type="project" value="InterPro"/>
</dbReference>
<keyword evidence="6" id="KW-1185">Reference proteome</keyword>
<dbReference type="GO" id="GO:1990904">
    <property type="term" value="C:ribonucleoprotein complex"/>
    <property type="evidence" value="ECO:0007669"/>
    <property type="project" value="UniProtKB-KW"/>
</dbReference>
<dbReference type="GO" id="GO:0005840">
    <property type="term" value="C:ribosome"/>
    <property type="evidence" value="ECO:0007669"/>
    <property type="project" value="UniProtKB-KW"/>
</dbReference>
<evidence type="ECO:0000256" key="1">
    <source>
        <dbReference type="ARBA" id="ARBA00006640"/>
    </source>
</evidence>
<dbReference type="VEuPathDB" id="FungiDB:AMAG_09741"/>